<protein>
    <submittedName>
        <fullName evidence="2">Uncharacterized protein</fullName>
    </submittedName>
</protein>
<sequence>MSEPSLTESDYELIKVFETIYSTSNLHKFIPKDLLNDLINSILNLCLSNPTRIDKTIRIKLLDWIETLTDDEIPLPINCWISFILLYTEFNRLIVNRILTFATEHSIYQKNWEIELDKIINPIFCNHSSLNDIELLFKFLKLIIQSCENICKFIMTHNQMEEFLMKMMKMMKMDEILTTNSSHYYNILIMIYNLIEIKFLIPLSKIKKSSSSSSSSLTEKDQHDLKLIQNLLFFLNNLNHEILIDLFNHLPNLFIFLKKLTQTHQDLCHQFNEIDNLIQNLNQLSISNQILFEEEEDLNEILKSRKNIFDDHQFIPSLLKKGKNKLDERSILDDKSALTDQVRAKMKARVEAITSDEEEEEEAEGIIKELKKKTNDIFSDDDEAFFVPKTINEPEEEEEEEDVKKINLNNTKNPLTNRSNLLILYKTYIENPNVFNKSSRHTKIRKDLLNKLEGGENLADDLLESWRVMLERNPDKDKILDKFKFKDVISRSTKVEPSDQIAISSSTTFNPTRGHGRGRGSGNRGGKGAEGGSRGQGRGEGENEGRGKGRGRGGSGGGRGGRGKDSSNKFAHDRRVRGRDKKLKQMSGPPQ</sequence>
<dbReference type="OrthoDB" id="5577209at2759"/>
<reference evidence="2" key="1">
    <citation type="submission" date="2013-11" db="EMBL/GenBank/DDBJ databases">
        <title>Genome sequence of the fusiform rust pathogen reveals effectors for host alternation and coevolution with pine.</title>
        <authorList>
            <consortium name="DOE Joint Genome Institute"/>
            <person name="Smith K."/>
            <person name="Pendleton A."/>
            <person name="Kubisiak T."/>
            <person name="Anderson C."/>
            <person name="Salamov A."/>
            <person name="Aerts A."/>
            <person name="Riley R."/>
            <person name="Clum A."/>
            <person name="Lindquist E."/>
            <person name="Ence D."/>
            <person name="Campbell M."/>
            <person name="Kronenberg Z."/>
            <person name="Feau N."/>
            <person name="Dhillon B."/>
            <person name="Hamelin R."/>
            <person name="Burleigh J."/>
            <person name="Smith J."/>
            <person name="Yandell M."/>
            <person name="Nelson C."/>
            <person name="Grigoriev I."/>
            <person name="Davis J."/>
        </authorList>
    </citation>
    <scope>NUCLEOTIDE SEQUENCE</scope>
    <source>
        <strain evidence="2">G11</strain>
    </source>
</reference>
<feature type="non-terminal residue" evidence="2">
    <location>
        <position position="1"/>
    </location>
</feature>
<feature type="compositionally biased region" description="Basic and acidic residues" evidence="1">
    <location>
        <begin position="537"/>
        <end position="547"/>
    </location>
</feature>
<comment type="caution">
    <text evidence="2">The sequence shown here is derived from an EMBL/GenBank/DDBJ whole genome shotgun (WGS) entry which is preliminary data.</text>
</comment>
<gene>
    <name evidence="2" type="ORF">CROQUDRAFT_714684</name>
</gene>
<dbReference type="AlphaFoldDB" id="A0A9P6NPX1"/>
<dbReference type="EMBL" id="MU167240">
    <property type="protein sequence ID" value="KAG0148099.1"/>
    <property type="molecule type" value="Genomic_DNA"/>
</dbReference>
<keyword evidence="3" id="KW-1185">Reference proteome</keyword>
<feature type="compositionally biased region" description="Basic and acidic residues" evidence="1">
    <location>
        <begin position="562"/>
        <end position="573"/>
    </location>
</feature>
<dbReference type="Proteomes" id="UP000886653">
    <property type="component" value="Unassembled WGS sequence"/>
</dbReference>
<accession>A0A9P6NPX1</accession>
<proteinExistence type="predicted"/>
<evidence type="ECO:0000313" key="2">
    <source>
        <dbReference type="EMBL" id="KAG0148099.1"/>
    </source>
</evidence>
<evidence type="ECO:0000313" key="3">
    <source>
        <dbReference type="Proteomes" id="UP000886653"/>
    </source>
</evidence>
<feature type="compositionally biased region" description="Gly residues" evidence="1">
    <location>
        <begin position="519"/>
        <end position="536"/>
    </location>
</feature>
<feature type="compositionally biased region" description="Basic residues" evidence="1">
    <location>
        <begin position="574"/>
        <end position="584"/>
    </location>
</feature>
<organism evidence="2 3">
    <name type="scientific">Cronartium quercuum f. sp. fusiforme G11</name>
    <dbReference type="NCBI Taxonomy" id="708437"/>
    <lineage>
        <taxon>Eukaryota</taxon>
        <taxon>Fungi</taxon>
        <taxon>Dikarya</taxon>
        <taxon>Basidiomycota</taxon>
        <taxon>Pucciniomycotina</taxon>
        <taxon>Pucciniomycetes</taxon>
        <taxon>Pucciniales</taxon>
        <taxon>Coleosporiaceae</taxon>
        <taxon>Cronartium</taxon>
    </lineage>
</organism>
<feature type="region of interest" description="Disordered" evidence="1">
    <location>
        <begin position="494"/>
        <end position="591"/>
    </location>
</feature>
<evidence type="ECO:0000256" key="1">
    <source>
        <dbReference type="SAM" id="MobiDB-lite"/>
    </source>
</evidence>
<name>A0A9P6NPX1_9BASI</name>
<feature type="compositionally biased region" description="Polar residues" evidence="1">
    <location>
        <begin position="501"/>
        <end position="511"/>
    </location>
</feature>